<dbReference type="PANTHER" id="PTHR15608">
    <property type="entry name" value="SPLICING FACTOR U2AF-ASSOCIATED PROTEIN 2"/>
    <property type="match status" value="1"/>
</dbReference>
<keyword evidence="2" id="KW-0507">mRNA processing</keyword>
<proteinExistence type="inferred from homology"/>
<dbReference type="GO" id="GO:0003723">
    <property type="term" value="F:RNA binding"/>
    <property type="evidence" value="ECO:0007669"/>
    <property type="project" value="UniProtKB-UniRule"/>
</dbReference>
<evidence type="ECO:0000313" key="10">
    <source>
        <dbReference type="Proteomes" id="UP001140011"/>
    </source>
</evidence>
<dbReference type="InterPro" id="IPR035979">
    <property type="entry name" value="RBD_domain_sf"/>
</dbReference>
<protein>
    <recommendedName>
        <fullName evidence="8">RRM domain-containing protein</fullName>
    </recommendedName>
</protein>
<dbReference type="PROSITE" id="PS50102">
    <property type="entry name" value="RRM"/>
    <property type="match status" value="2"/>
</dbReference>
<accession>A0A9W8GRA7</accession>
<evidence type="ECO:0000256" key="7">
    <source>
        <dbReference type="SAM" id="MobiDB-lite"/>
    </source>
</evidence>
<feature type="compositionally biased region" description="Acidic residues" evidence="7">
    <location>
        <begin position="350"/>
        <end position="361"/>
    </location>
</feature>
<dbReference type="InterPro" id="IPR034392">
    <property type="entry name" value="TatSF1-like_RRM1"/>
</dbReference>
<feature type="domain" description="RRM" evidence="8">
    <location>
        <begin position="96"/>
        <end position="184"/>
    </location>
</feature>
<dbReference type="CDD" id="cd12285">
    <property type="entry name" value="RRM3_RBM39_like"/>
    <property type="match status" value="1"/>
</dbReference>
<feature type="domain" description="RRM" evidence="8">
    <location>
        <begin position="231"/>
        <end position="315"/>
    </location>
</feature>
<feature type="compositionally biased region" description="Low complexity" evidence="7">
    <location>
        <begin position="60"/>
        <end position="80"/>
    </location>
</feature>
<dbReference type="SUPFAM" id="SSF54928">
    <property type="entry name" value="RNA-binding domain, RBD"/>
    <property type="match status" value="1"/>
</dbReference>
<dbReference type="Proteomes" id="UP001140011">
    <property type="component" value="Unassembled WGS sequence"/>
</dbReference>
<dbReference type="GO" id="GO:0000398">
    <property type="term" value="P:mRNA splicing, via spliceosome"/>
    <property type="evidence" value="ECO:0007669"/>
    <property type="project" value="InterPro"/>
</dbReference>
<dbReference type="CDD" id="cd12281">
    <property type="entry name" value="RRM1_TatSF1_like"/>
    <property type="match status" value="1"/>
</dbReference>
<evidence type="ECO:0000256" key="6">
    <source>
        <dbReference type="PROSITE-ProRule" id="PRU00176"/>
    </source>
</evidence>
<evidence type="ECO:0000256" key="5">
    <source>
        <dbReference type="ARBA" id="ARBA00023187"/>
    </source>
</evidence>
<feature type="region of interest" description="Disordered" evidence="7">
    <location>
        <begin position="323"/>
        <end position="374"/>
    </location>
</feature>
<dbReference type="Gene3D" id="3.30.70.330">
    <property type="match status" value="2"/>
</dbReference>
<reference evidence="9" key="1">
    <citation type="submission" date="2022-07" db="EMBL/GenBank/DDBJ databases">
        <title>Phylogenomic reconstructions and comparative analyses of Kickxellomycotina fungi.</title>
        <authorList>
            <person name="Reynolds N.K."/>
            <person name="Stajich J.E."/>
            <person name="Barry K."/>
            <person name="Grigoriev I.V."/>
            <person name="Crous P."/>
            <person name="Smith M.E."/>
        </authorList>
    </citation>
    <scope>NUCLEOTIDE SEQUENCE</scope>
    <source>
        <strain evidence="9">BCRC 34297</strain>
    </source>
</reference>
<dbReference type="OrthoDB" id="10258585at2759"/>
<gene>
    <name evidence="9" type="ORF">GGI19_004906</name>
</gene>
<dbReference type="GO" id="GO:0005684">
    <property type="term" value="C:U2-type spliceosomal complex"/>
    <property type="evidence" value="ECO:0007669"/>
    <property type="project" value="TreeGrafter"/>
</dbReference>
<evidence type="ECO:0000256" key="1">
    <source>
        <dbReference type="ARBA" id="ARBA00007747"/>
    </source>
</evidence>
<dbReference type="AlphaFoldDB" id="A0A9W8GRA7"/>
<dbReference type="EMBL" id="JANBUH010000498">
    <property type="protein sequence ID" value="KAJ2750775.1"/>
    <property type="molecule type" value="Genomic_DNA"/>
</dbReference>
<dbReference type="InterPro" id="IPR034393">
    <property type="entry name" value="TatSF1-like"/>
</dbReference>
<evidence type="ECO:0000313" key="9">
    <source>
        <dbReference type="EMBL" id="KAJ2750775.1"/>
    </source>
</evidence>
<dbReference type="InterPro" id="IPR012677">
    <property type="entry name" value="Nucleotide-bd_a/b_plait_sf"/>
</dbReference>
<keyword evidence="4 6" id="KW-0694">RNA-binding</keyword>
<dbReference type="SMART" id="SM00360">
    <property type="entry name" value="RRM"/>
    <property type="match status" value="2"/>
</dbReference>
<dbReference type="FunFam" id="3.30.70.330:FF:000105">
    <property type="entry name" value="HIV Tat-specific factor 1 homolog"/>
    <property type="match status" value="1"/>
</dbReference>
<keyword evidence="10" id="KW-1185">Reference proteome</keyword>
<evidence type="ECO:0000256" key="4">
    <source>
        <dbReference type="ARBA" id="ARBA00022884"/>
    </source>
</evidence>
<evidence type="ECO:0000256" key="2">
    <source>
        <dbReference type="ARBA" id="ARBA00022664"/>
    </source>
</evidence>
<dbReference type="PANTHER" id="PTHR15608:SF0">
    <property type="entry name" value="HIV TAT-SPECIFIC FACTOR 1"/>
    <property type="match status" value="1"/>
</dbReference>
<dbReference type="GO" id="GO:0005686">
    <property type="term" value="C:U2 snRNP"/>
    <property type="evidence" value="ECO:0007669"/>
    <property type="project" value="TreeGrafter"/>
</dbReference>
<keyword evidence="5" id="KW-0508">mRNA splicing</keyword>
<evidence type="ECO:0000256" key="3">
    <source>
        <dbReference type="ARBA" id="ARBA00022737"/>
    </source>
</evidence>
<feature type="compositionally biased region" description="Basic and acidic residues" evidence="7">
    <location>
        <begin position="339"/>
        <end position="349"/>
    </location>
</feature>
<name>A0A9W8GRA7_9FUNG</name>
<evidence type="ECO:0000259" key="8">
    <source>
        <dbReference type="PROSITE" id="PS50102"/>
    </source>
</evidence>
<comment type="caution">
    <text evidence="9">The sequence shown here is derived from an EMBL/GenBank/DDBJ whole genome shotgun (WGS) entry which is preliminary data.</text>
</comment>
<dbReference type="Pfam" id="PF00076">
    <property type="entry name" value="RRM_1"/>
    <property type="match status" value="2"/>
</dbReference>
<feature type="region of interest" description="Disordered" evidence="7">
    <location>
        <begin position="60"/>
        <end position="96"/>
    </location>
</feature>
<keyword evidence="3" id="KW-0677">Repeat</keyword>
<comment type="similarity">
    <text evidence="1">Belongs to the HTATSF1 family.</text>
</comment>
<sequence length="374" mass="41618">MATPQFPKPDQFATDKRVKLVSETGCYTFVDPADGMEYEFDQSKGAWFPMWNESLVEQQQSAYGGSAQQAGDSADAADQGGSKRKGKDAHRQRENTSVYISGLPLDTTEEEVGEYFSQCGAIMPDILTNKPRIKLYRNSDNTLKGDALVTFFKAPSVQLAIDILDDSQLRAKESNRISAKFEGKEKQGDVPEKAKRARVDAKLVQKRLGRLEKRLDWFEGGGEVAERHKRTVILVHMFTIKEIEEDITLVLDLAEDVRSECEKLGTVTSVKVYDLSESGAVAVKFKDEVSAQACVKAMDGRFFAGRQIEASIYDGHTRYKSSAKAGQASGGSRAGIGSHLEDGDGHGSDYSDEEYEEEEEQRMEKYSQWLEAQE</sequence>
<organism evidence="9 10">
    <name type="scientific">Coemansia pectinata</name>
    <dbReference type="NCBI Taxonomy" id="1052879"/>
    <lineage>
        <taxon>Eukaryota</taxon>
        <taxon>Fungi</taxon>
        <taxon>Fungi incertae sedis</taxon>
        <taxon>Zoopagomycota</taxon>
        <taxon>Kickxellomycotina</taxon>
        <taxon>Kickxellomycetes</taxon>
        <taxon>Kickxellales</taxon>
        <taxon>Kickxellaceae</taxon>
        <taxon>Coemansia</taxon>
    </lineage>
</organism>
<dbReference type="InterPro" id="IPR000504">
    <property type="entry name" value="RRM_dom"/>
</dbReference>